<proteinExistence type="predicted"/>
<accession>A0A644YZD2</accession>
<name>A0A644YZD2_9ZZZZ</name>
<reference evidence="2" key="1">
    <citation type="submission" date="2019-08" db="EMBL/GenBank/DDBJ databases">
        <authorList>
            <person name="Kucharzyk K."/>
            <person name="Murdoch R.W."/>
            <person name="Higgins S."/>
            <person name="Loffler F."/>
        </authorList>
    </citation>
    <scope>NUCLEOTIDE SEQUENCE</scope>
</reference>
<dbReference type="AlphaFoldDB" id="A0A644YZD2"/>
<dbReference type="InterPro" id="IPR042267">
    <property type="entry name" value="VTC_sf"/>
</dbReference>
<dbReference type="Pfam" id="PF09359">
    <property type="entry name" value="VTC"/>
    <property type="match status" value="1"/>
</dbReference>
<dbReference type="EMBL" id="VSSQ01006036">
    <property type="protein sequence ID" value="MPM31314.1"/>
    <property type="molecule type" value="Genomic_DNA"/>
</dbReference>
<dbReference type="Gene3D" id="3.20.100.30">
    <property type="entry name" value="VTC, catalytic tunnel domain"/>
    <property type="match status" value="1"/>
</dbReference>
<dbReference type="GO" id="GO:0006799">
    <property type="term" value="P:polyphosphate biosynthetic process"/>
    <property type="evidence" value="ECO:0007669"/>
    <property type="project" value="UniProtKB-ARBA"/>
</dbReference>
<evidence type="ECO:0000259" key="1">
    <source>
        <dbReference type="Pfam" id="PF09359"/>
    </source>
</evidence>
<evidence type="ECO:0000313" key="2">
    <source>
        <dbReference type="EMBL" id="MPM31314.1"/>
    </source>
</evidence>
<comment type="caution">
    <text evidence="2">The sequence shown here is derived from an EMBL/GenBank/DDBJ whole genome shotgun (WGS) entry which is preliminary data.</text>
</comment>
<feature type="domain" description="VTC" evidence="1">
    <location>
        <begin position="13"/>
        <end position="233"/>
    </location>
</feature>
<dbReference type="CDD" id="cd07750">
    <property type="entry name" value="PolyPPase_VTC_like"/>
    <property type="match status" value="1"/>
</dbReference>
<organism evidence="2">
    <name type="scientific">bioreactor metagenome</name>
    <dbReference type="NCBI Taxonomy" id="1076179"/>
    <lineage>
        <taxon>unclassified sequences</taxon>
        <taxon>metagenomes</taxon>
        <taxon>ecological metagenomes</taxon>
    </lineage>
</organism>
<protein>
    <recommendedName>
        <fullName evidence="1">VTC domain-containing protein</fullName>
    </recommendedName>
</protein>
<gene>
    <name evidence="2" type="ORF">SDC9_77869</name>
</gene>
<dbReference type="InterPro" id="IPR018966">
    <property type="entry name" value="VTC_domain"/>
</dbReference>
<sequence>MANKNGLAGKPYRHELKYIISEGEHKLLATRLKACLKQDYYASINGGEYFIRSLYFDDPFDSAVAEKADGVGSRDKFRIRIYNLSDSTIKLERKHKEGQYIKKDSVSLTREECDAVVRGNLACLLAKPEPFAKQVYGIFKSNYIRPKVIVDYEREPYVFPGEDVRITFDRNVRTAMRSTDLFNPNLVTYPVWDLRNCMILEVKFNESLPLYVQELLTVGSAEHTAASKYIFCRQYEF</sequence>